<dbReference type="InterPro" id="IPR002142">
    <property type="entry name" value="Peptidase_S49"/>
</dbReference>
<evidence type="ECO:0000256" key="5">
    <source>
        <dbReference type="ARBA" id="ARBA00022825"/>
    </source>
</evidence>
<evidence type="ECO:0000256" key="6">
    <source>
        <dbReference type="ARBA" id="ARBA00023136"/>
    </source>
</evidence>
<dbReference type="GO" id="GO:0016020">
    <property type="term" value="C:membrane"/>
    <property type="evidence" value="ECO:0007669"/>
    <property type="project" value="UniProtKB-SubCell"/>
</dbReference>
<keyword evidence="8" id="KW-0812">Transmembrane</keyword>
<sequence>MKQFFKFVFASMLGTILSGVVLFILFFVVMVGVVATSMSDLKNKDKMVTVEANSVLRLDLSQPIADRSSGDDLNLDFGPFKEAGVLGVDVIKENLEKAAADDRIKGLYINSIYPPAGYANLLEIREAIEKFKESGKWVLAYNEVYAQKGYFLASTADEIYMFPEGAAEITGYSANLMFFKNMLDKIGVEAQIIRGKNNKFKSAVEPFMNSKMSEANKEQTFTYLEDRWETFRSLVAKSRGLTPEKIDEITNTIGTRSAQLALENKMIDGAVYEDEFFQIMANKLGVTKGEDVEVISLNKYKNARVEGFNKYNRSKNEVAVLYANGEINSGESDELSIGSKTFYDEIKRLRNDKDVKAVVLRINSPGGSALASEVIWRELELLKKEKPLVVSMGNLAASGGYYIATPAEKIYANPNTITGSIGVFGILPNVKKLTEDKLGITFDGVKTHKFADLGAAYRPLSNEEYAIIQNQVEQTYSTFLERVANGRGLRVSYVDSIGQGRVWSGIDALELGLVDELGDLEDAIADAASRAELGEDFKVKGYPKIKKPIEKLLEELNMENVRMYAAEKLIDDPALVDAFKSVSTIKSMKGVQMRMPFIIED</sequence>
<evidence type="ECO:0000256" key="3">
    <source>
        <dbReference type="ARBA" id="ARBA00022670"/>
    </source>
</evidence>
<dbReference type="RefSeq" id="WP_147013787.1">
    <property type="nucleotide sequence ID" value="NZ_VORB01000003.1"/>
</dbReference>
<comment type="similarity">
    <text evidence="2">Belongs to the peptidase S49 family.</text>
</comment>
<keyword evidence="6 8" id="KW-0472">Membrane</keyword>
<dbReference type="CDD" id="cd07018">
    <property type="entry name" value="S49_SppA_67K_type"/>
    <property type="match status" value="1"/>
</dbReference>
<organism evidence="10 11">
    <name type="scientific">Luteibaculum oceani</name>
    <dbReference type="NCBI Taxonomy" id="1294296"/>
    <lineage>
        <taxon>Bacteria</taxon>
        <taxon>Pseudomonadati</taxon>
        <taxon>Bacteroidota</taxon>
        <taxon>Flavobacteriia</taxon>
        <taxon>Flavobacteriales</taxon>
        <taxon>Luteibaculaceae</taxon>
        <taxon>Luteibaculum</taxon>
    </lineage>
</organism>
<accession>A0A5C6V8P0</accession>
<dbReference type="OrthoDB" id="9764363at2"/>
<dbReference type="NCBIfam" id="TIGR00705">
    <property type="entry name" value="SppA_67K"/>
    <property type="match status" value="1"/>
</dbReference>
<evidence type="ECO:0000256" key="1">
    <source>
        <dbReference type="ARBA" id="ARBA00004370"/>
    </source>
</evidence>
<evidence type="ECO:0000313" key="11">
    <source>
        <dbReference type="Proteomes" id="UP000321168"/>
    </source>
</evidence>
<dbReference type="InterPro" id="IPR004634">
    <property type="entry name" value="Pept_S49_pIV"/>
</dbReference>
<dbReference type="Proteomes" id="UP000321168">
    <property type="component" value="Unassembled WGS sequence"/>
</dbReference>
<dbReference type="InterPro" id="IPR004635">
    <property type="entry name" value="Pept_S49_SppA"/>
</dbReference>
<gene>
    <name evidence="10" type="primary">sppA</name>
    <name evidence="10" type="ORF">FRX97_04400</name>
</gene>
<keyword evidence="4" id="KW-0378">Hydrolase</keyword>
<dbReference type="PANTHER" id="PTHR33209">
    <property type="entry name" value="PROTEASE 4"/>
    <property type="match status" value="1"/>
</dbReference>
<feature type="domain" description="Peptidase S49" evidence="9">
    <location>
        <begin position="131"/>
        <end position="286"/>
    </location>
</feature>
<dbReference type="AlphaFoldDB" id="A0A5C6V8P0"/>
<comment type="caution">
    <text evidence="10">The sequence shown here is derived from an EMBL/GenBank/DDBJ whole genome shotgun (WGS) entry which is preliminary data.</text>
</comment>
<evidence type="ECO:0000256" key="2">
    <source>
        <dbReference type="ARBA" id="ARBA00008683"/>
    </source>
</evidence>
<evidence type="ECO:0000256" key="8">
    <source>
        <dbReference type="SAM" id="Phobius"/>
    </source>
</evidence>
<feature type="transmembrane region" description="Helical" evidence="8">
    <location>
        <begin position="7"/>
        <end position="35"/>
    </location>
</feature>
<evidence type="ECO:0000256" key="4">
    <source>
        <dbReference type="ARBA" id="ARBA00022801"/>
    </source>
</evidence>
<dbReference type="Gene3D" id="6.20.330.10">
    <property type="match status" value="1"/>
</dbReference>
<keyword evidence="8" id="KW-1133">Transmembrane helix</keyword>
<name>A0A5C6V8P0_9FLAO</name>
<dbReference type="InterPro" id="IPR047217">
    <property type="entry name" value="S49_SppA_67K_type_N"/>
</dbReference>
<dbReference type="PIRSF" id="PIRSF001217">
    <property type="entry name" value="Protease_4_SppA"/>
    <property type="match status" value="1"/>
</dbReference>
<dbReference type="PANTHER" id="PTHR33209:SF1">
    <property type="entry name" value="PEPTIDASE S49 DOMAIN-CONTAINING PROTEIN"/>
    <property type="match status" value="1"/>
</dbReference>
<dbReference type="CDD" id="cd07023">
    <property type="entry name" value="S49_Sppa_N_C"/>
    <property type="match status" value="1"/>
</dbReference>
<comment type="subcellular location">
    <subcellularLocation>
        <location evidence="1">Membrane</location>
    </subcellularLocation>
</comment>
<reference evidence="10 11" key="1">
    <citation type="submission" date="2019-08" db="EMBL/GenBank/DDBJ databases">
        <title>Genome of Luteibaculum oceani JCM 18817.</title>
        <authorList>
            <person name="Bowman J.P."/>
        </authorList>
    </citation>
    <scope>NUCLEOTIDE SEQUENCE [LARGE SCALE GENOMIC DNA]</scope>
    <source>
        <strain evidence="10 11">JCM 18817</strain>
    </source>
</reference>
<feature type="active site" description="Nucleophile" evidence="7">
    <location>
        <position position="398"/>
    </location>
</feature>
<evidence type="ECO:0000313" key="10">
    <source>
        <dbReference type="EMBL" id="TXC81763.1"/>
    </source>
</evidence>
<dbReference type="SUPFAM" id="SSF52096">
    <property type="entry name" value="ClpP/crotonase"/>
    <property type="match status" value="2"/>
</dbReference>
<evidence type="ECO:0000256" key="7">
    <source>
        <dbReference type="PIRSR" id="PIRSR001217-1"/>
    </source>
</evidence>
<protein>
    <submittedName>
        <fullName evidence="10">Signal peptide peptidase SppA</fullName>
    </submittedName>
</protein>
<dbReference type="NCBIfam" id="TIGR00706">
    <property type="entry name" value="SppA_dom"/>
    <property type="match status" value="1"/>
</dbReference>
<proteinExistence type="inferred from homology"/>
<keyword evidence="11" id="KW-1185">Reference proteome</keyword>
<dbReference type="InterPro" id="IPR047272">
    <property type="entry name" value="S49_SppA_C"/>
</dbReference>
<dbReference type="EMBL" id="VORB01000003">
    <property type="protein sequence ID" value="TXC81763.1"/>
    <property type="molecule type" value="Genomic_DNA"/>
</dbReference>
<dbReference type="GO" id="GO:0008236">
    <property type="term" value="F:serine-type peptidase activity"/>
    <property type="evidence" value="ECO:0007669"/>
    <property type="project" value="UniProtKB-KW"/>
</dbReference>
<keyword evidence="3" id="KW-0645">Protease</keyword>
<dbReference type="Gene3D" id="3.90.226.10">
    <property type="entry name" value="2-enoyl-CoA Hydratase, Chain A, domain 1"/>
    <property type="match status" value="3"/>
</dbReference>
<dbReference type="Pfam" id="PF01343">
    <property type="entry name" value="Peptidase_S49"/>
    <property type="match status" value="2"/>
</dbReference>
<feature type="active site" description="Proton donor/acceptor" evidence="7">
    <location>
        <position position="201"/>
    </location>
</feature>
<evidence type="ECO:0000259" key="9">
    <source>
        <dbReference type="Pfam" id="PF01343"/>
    </source>
</evidence>
<feature type="domain" description="Peptidase S49" evidence="9">
    <location>
        <begin position="381"/>
        <end position="533"/>
    </location>
</feature>
<keyword evidence="5" id="KW-0720">Serine protease</keyword>
<dbReference type="InterPro" id="IPR029045">
    <property type="entry name" value="ClpP/crotonase-like_dom_sf"/>
</dbReference>
<dbReference type="GO" id="GO:0006465">
    <property type="term" value="P:signal peptide processing"/>
    <property type="evidence" value="ECO:0007669"/>
    <property type="project" value="InterPro"/>
</dbReference>